<accession>A0A1F5WRN3</accession>
<dbReference type="EMBL" id="MFHI01000030">
    <property type="protein sequence ID" value="OGF78322.1"/>
    <property type="molecule type" value="Genomic_DNA"/>
</dbReference>
<evidence type="ECO:0000313" key="2">
    <source>
        <dbReference type="EMBL" id="OGF78322.1"/>
    </source>
</evidence>
<evidence type="ECO:0008006" key="4">
    <source>
        <dbReference type="Google" id="ProtNLM"/>
    </source>
</evidence>
<dbReference type="Gene3D" id="3.30.470.10">
    <property type="match status" value="1"/>
</dbReference>
<organism evidence="2 3">
    <name type="scientific">Candidatus Giovannonibacteria bacterium RIFCSPHIGHO2_02_43_13</name>
    <dbReference type="NCBI Taxonomy" id="1798330"/>
    <lineage>
        <taxon>Bacteria</taxon>
        <taxon>Candidatus Giovannoniibacteriota</taxon>
    </lineage>
</organism>
<dbReference type="GO" id="GO:0003824">
    <property type="term" value="F:catalytic activity"/>
    <property type="evidence" value="ECO:0007669"/>
    <property type="project" value="InterPro"/>
</dbReference>
<dbReference type="Proteomes" id="UP000178425">
    <property type="component" value="Unassembled WGS sequence"/>
</dbReference>
<dbReference type="InterPro" id="IPR050571">
    <property type="entry name" value="Class-IV_PLP-Dep_Aminotrnsfr"/>
</dbReference>
<dbReference type="GO" id="GO:0046394">
    <property type="term" value="P:carboxylic acid biosynthetic process"/>
    <property type="evidence" value="ECO:0007669"/>
    <property type="project" value="UniProtKB-ARBA"/>
</dbReference>
<dbReference type="Gene3D" id="3.20.10.10">
    <property type="entry name" value="D-amino Acid Aminotransferase, subunit A, domain 2"/>
    <property type="match status" value="1"/>
</dbReference>
<gene>
    <name evidence="2" type="ORF">A2W54_04500</name>
</gene>
<dbReference type="Pfam" id="PF01063">
    <property type="entry name" value="Aminotran_4"/>
    <property type="match status" value="1"/>
</dbReference>
<evidence type="ECO:0000313" key="3">
    <source>
        <dbReference type="Proteomes" id="UP000178425"/>
    </source>
</evidence>
<dbReference type="PANTHER" id="PTHR42743">
    <property type="entry name" value="AMINO-ACID AMINOTRANSFERASE"/>
    <property type="match status" value="1"/>
</dbReference>
<dbReference type="InterPro" id="IPR001544">
    <property type="entry name" value="Aminotrans_IV"/>
</dbReference>
<dbReference type="PANTHER" id="PTHR42743:SF13">
    <property type="entry name" value="P-LOOP CONTAINING NUCLEOSIDE TRIPHOSPHATE HYDROLASE PROTEIN"/>
    <property type="match status" value="1"/>
</dbReference>
<dbReference type="AlphaFoldDB" id="A0A1F5WRN3"/>
<comment type="similarity">
    <text evidence="1">Belongs to the class-IV pyridoxal-phosphate-dependent aminotransferase family.</text>
</comment>
<dbReference type="SUPFAM" id="SSF56752">
    <property type="entry name" value="D-aminoacid aminotransferase-like PLP-dependent enzymes"/>
    <property type="match status" value="1"/>
</dbReference>
<dbReference type="InterPro" id="IPR043132">
    <property type="entry name" value="BCAT-like_C"/>
</dbReference>
<comment type="caution">
    <text evidence="2">The sequence shown here is derived from an EMBL/GenBank/DDBJ whole genome shotgun (WGS) entry which is preliminary data.</text>
</comment>
<protein>
    <recommendedName>
        <fullName evidence="4">Aminotransferase class IV</fullName>
    </recommendedName>
</protein>
<proteinExistence type="inferred from homology"/>
<sequence length="295" mass="33535">MIQTVYCKGSWRPWVKIGSDLGLWRADGVLEVLEAQGGVLFHWEDHFERLVKSCCGYKNLDMAQLPPEAEVRKQVENLLKKESSSAIVHLLVTPGTSSDLKNADGFPEMVINVSRLENSFDDPPLKLVTKNVRRYFPEFKLTAGYGYARRFHAEAVAEGYDSFLYWGERTGILEGPYENFFVVTKTGCLYTPANDVLKGVTRKIFLELAEKSDIFTEVCEVPWAIHLGYLEQCSEAFLSSTTKGGIPAKESGDISQIRRIDEYDHFEVGADTWSAKLKRLFLEYRENYFKERGAA</sequence>
<name>A0A1F5WRN3_9BACT</name>
<dbReference type="InterPro" id="IPR036038">
    <property type="entry name" value="Aminotransferase-like"/>
</dbReference>
<dbReference type="InterPro" id="IPR043131">
    <property type="entry name" value="BCAT-like_N"/>
</dbReference>
<reference evidence="2 3" key="1">
    <citation type="journal article" date="2016" name="Nat. Commun.">
        <title>Thousands of microbial genomes shed light on interconnected biogeochemical processes in an aquifer system.</title>
        <authorList>
            <person name="Anantharaman K."/>
            <person name="Brown C.T."/>
            <person name="Hug L.A."/>
            <person name="Sharon I."/>
            <person name="Castelle C.J."/>
            <person name="Probst A.J."/>
            <person name="Thomas B.C."/>
            <person name="Singh A."/>
            <person name="Wilkins M.J."/>
            <person name="Karaoz U."/>
            <person name="Brodie E.L."/>
            <person name="Williams K.H."/>
            <person name="Hubbard S.S."/>
            <person name="Banfield J.F."/>
        </authorList>
    </citation>
    <scope>NUCLEOTIDE SEQUENCE [LARGE SCALE GENOMIC DNA]</scope>
</reference>
<evidence type="ECO:0000256" key="1">
    <source>
        <dbReference type="ARBA" id="ARBA00009320"/>
    </source>
</evidence>